<dbReference type="InterPro" id="IPR013154">
    <property type="entry name" value="ADH-like_N"/>
</dbReference>
<dbReference type="InterPro" id="IPR047122">
    <property type="entry name" value="Trans-enoyl_RdTase-like"/>
</dbReference>
<dbReference type="PANTHER" id="PTHR45348">
    <property type="entry name" value="HYPOTHETICAL OXIDOREDUCTASE (EUROFUNG)"/>
    <property type="match status" value="1"/>
</dbReference>
<dbReference type="CDD" id="cd08249">
    <property type="entry name" value="enoyl_reductase_like"/>
    <property type="match status" value="1"/>
</dbReference>
<dbReference type="InterPro" id="IPR013149">
    <property type="entry name" value="ADH-like_C"/>
</dbReference>
<dbReference type="PANTHER" id="PTHR45348:SF3">
    <property type="entry name" value="ENOYL REDUCTASE (ER) DOMAIN-CONTAINING PROTEIN"/>
    <property type="match status" value="1"/>
</dbReference>
<dbReference type="Gene3D" id="3.90.180.10">
    <property type="entry name" value="Medium-chain alcohol dehydrogenases, catalytic domain"/>
    <property type="match status" value="1"/>
</dbReference>
<dbReference type="InterPro" id="IPR036291">
    <property type="entry name" value="NAD(P)-bd_dom_sf"/>
</dbReference>
<name>A0A9P5PKG7_9AGAR</name>
<organism evidence="2 3">
    <name type="scientific">Rhodocollybia butyracea</name>
    <dbReference type="NCBI Taxonomy" id="206335"/>
    <lineage>
        <taxon>Eukaryota</taxon>
        <taxon>Fungi</taxon>
        <taxon>Dikarya</taxon>
        <taxon>Basidiomycota</taxon>
        <taxon>Agaricomycotina</taxon>
        <taxon>Agaricomycetes</taxon>
        <taxon>Agaricomycetidae</taxon>
        <taxon>Agaricales</taxon>
        <taxon>Marasmiineae</taxon>
        <taxon>Omphalotaceae</taxon>
        <taxon>Rhodocollybia</taxon>
    </lineage>
</organism>
<dbReference type="GO" id="GO:0016651">
    <property type="term" value="F:oxidoreductase activity, acting on NAD(P)H"/>
    <property type="evidence" value="ECO:0007669"/>
    <property type="project" value="InterPro"/>
</dbReference>
<dbReference type="InterPro" id="IPR020843">
    <property type="entry name" value="ER"/>
</dbReference>
<dbReference type="OrthoDB" id="3233595at2759"/>
<proteinExistence type="predicted"/>
<dbReference type="SUPFAM" id="SSF51735">
    <property type="entry name" value="NAD(P)-binding Rossmann-fold domains"/>
    <property type="match status" value="1"/>
</dbReference>
<keyword evidence="3" id="KW-1185">Reference proteome</keyword>
<protein>
    <submittedName>
        <fullName evidence="2">GroES-like protein</fullName>
    </submittedName>
</protein>
<dbReference type="InterPro" id="IPR011032">
    <property type="entry name" value="GroES-like_sf"/>
</dbReference>
<feature type="domain" description="Enoyl reductase (ER)" evidence="1">
    <location>
        <begin position="14"/>
        <end position="336"/>
    </location>
</feature>
<dbReference type="SUPFAM" id="SSF50129">
    <property type="entry name" value="GroES-like"/>
    <property type="match status" value="1"/>
</dbReference>
<evidence type="ECO:0000259" key="1">
    <source>
        <dbReference type="SMART" id="SM00829"/>
    </source>
</evidence>
<evidence type="ECO:0000313" key="3">
    <source>
        <dbReference type="Proteomes" id="UP000772434"/>
    </source>
</evidence>
<dbReference type="Proteomes" id="UP000772434">
    <property type="component" value="Unassembled WGS sequence"/>
</dbReference>
<dbReference type="SMART" id="SM00829">
    <property type="entry name" value="PKS_ER"/>
    <property type="match status" value="1"/>
</dbReference>
<comment type="caution">
    <text evidence="2">The sequence shown here is derived from an EMBL/GenBank/DDBJ whole genome shotgun (WGS) entry which is preliminary data.</text>
</comment>
<dbReference type="Pfam" id="PF00107">
    <property type="entry name" value="ADH_zinc_N"/>
    <property type="match status" value="1"/>
</dbReference>
<dbReference type="Gene3D" id="3.40.50.720">
    <property type="entry name" value="NAD(P)-binding Rossmann-like Domain"/>
    <property type="match status" value="1"/>
</dbReference>
<dbReference type="AlphaFoldDB" id="A0A9P5PKG7"/>
<accession>A0A9P5PKG7</accession>
<reference evidence="2" key="1">
    <citation type="submission" date="2020-11" db="EMBL/GenBank/DDBJ databases">
        <authorList>
            <consortium name="DOE Joint Genome Institute"/>
            <person name="Ahrendt S."/>
            <person name="Riley R."/>
            <person name="Andreopoulos W."/>
            <person name="Labutti K."/>
            <person name="Pangilinan J."/>
            <person name="Ruiz-Duenas F.J."/>
            <person name="Barrasa J.M."/>
            <person name="Sanchez-Garcia M."/>
            <person name="Camarero S."/>
            <person name="Miyauchi S."/>
            <person name="Serrano A."/>
            <person name="Linde D."/>
            <person name="Babiker R."/>
            <person name="Drula E."/>
            <person name="Ayuso-Fernandez I."/>
            <person name="Pacheco R."/>
            <person name="Padilla G."/>
            <person name="Ferreira P."/>
            <person name="Barriuso J."/>
            <person name="Kellner H."/>
            <person name="Castanera R."/>
            <person name="Alfaro M."/>
            <person name="Ramirez L."/>
            <person name="Pisabarro A.G."/>
            <person name="Kuo A."/>
            <person name="Tritt A."/>
            <person name="Lipzen A."/>
            <person name="He G."/>
            <person name="Yan M."/>
            <person name="Ng V."/>
            <person name="Cullen D."/>
            <person name="Martin F."/>
            <person name="Rosso M.-N."/>
            <person name="Henrissat B."/>
            <person name="Hibbett D."/>
            <person name="Martinez A.T."/>
            <person name="Grigoriev I.V."/>
        </authorList>
    </citation>
    <scope>NUCLEOTIDE SEQUENCE</scope>
    <source>
        <strain evidence="2">AH 40177</strain>
    </source>
</reference>
<sequence length="342" mass="35876">MSEQKVLYLEKPQGAFVVSKAPILKPGPGQLSVKVKASALNPVECLIQDYGVIVEHYPAILGNDVAGDVEEIGEGVEGFVKGDKVFFQGYSGDLGGYQQYCLIPADIVAKIPSNIDYAQAASLPVGFGTSAVGLLSAEPTGAGLNPTFDLKVNHAGEPALVVGGSSSVGQYAIQIFRLLGYSTIIAYASARHTDFLKSLGATHVIDRGETALGNLAEAVKKITTAPLKIAYNAIGDAECRSACVDSIVVGGQVVDVNPFEAKDPGNGKKVFGIFGSVHNPANKKFGDIIRRTLPKLLQDGAIVPNRVEKLSDGLAGVDVGLKRMRAKQVSGVKLVVFPQETA</sequence>
<evidence type="ECO:0000313" key="2">
    <source>
        <dbReference type="EMBL" id="KAF9063700.1"/>
    </source>
</evidence>
<dbReference type="EMBL" id="JADNRY010000140">
    <property type="protein sequence ID" value="KAF9063700.1"/>
    <property type="molecule type" value="Genomic_DNA"/>
</dbReference>
<gene>
    <name evidence="2" type="ORF">BDP27DRAFT_1426612</name>
</gene>
<dbReference type="Pfam" id="PF08240">
    <property type="entry name" value="ADH_N"/>
    <property type="match status" value="1"/>
</dbReference>